<evidence type="ECO:0000256" key="1">
    <source>
        <dbReference type="ARBA" id="ARBA00005721"/>
    </source>
</evidence>
<organism evidence="2 3">
    <name type="scientific">Desulfuribacillus stibiiarsenatis</name>
    <dbReference type="NCBI Taxonomy" id="1390249"/>
    <lineage>
        <taxon>Bacteria</taxon>
        <taxon>Bacillati</taxon>
        <taxon>Bacillota</taxon>
        <taxon>Desulfuribacillia</taxon>
        <taxon>Desulfuribacillales</taxon>
        <taxon>Desulfuribacillaceae</taxon>
        <taxon>Desulfuribacillus</taxon>
    </lineage>
</organism>
<dbReference type="Pfam" id="PF03780">
    <property type="entry name" value="Asp23"/>
    <property type="match status" value="1"/>
</dbReference>
<evidence type="ECO:0008006" key="4">
    <source>
        <dbReference type="Google" id="ProtNLM"/>
    </source>
</evidence>
<dbReference type="STRING" id="1390249.BHU72_02985"/>
<dbReference type="RefSeq" id="WP_069701845.1">
    <property type="nucleotide sequence ID" value="NZ_MJAT01000012.1"/>
</dbReference>
<sequence>MSYSINNENGVVYIGEQVIAAVAGMAAIDSYGIVGMASRHQIKDGIAELLKKDNLAKGIEVKFEDGKIRLIIHIVVSYGVKISEVAQNVQEKVKYVLENLTGVPVEEVSVIVQGVKVSAE</sequence>
<dbReference type="AlphaFoldDB" id="A0A1E5L6H4"/>
<comment type="caution">
    <text evidence="2">The sequence shown here is derived from an EMBL/GenBank/DDBJ whole genome shotgun (WGS) entry which is preliminary data.</text>
</comment>
<reference evidence="2 3" key="1">
    <citation type="submission" date="2016-09" db="EMBL/GenBank/DDBJ databases">
        <title>Desulfuribacillus arsenicus sp. nov., an obligately anaerobic, dissimilatory arsenic- and antimonate-reducing bacterium isolated from anoxic sediments.</title>
        <authorList>
            <person name="Abin C.A."/>
            <person name="Hollibaugh J.T."/>
        </authorList>
    </citation>
    <scope>NUCLEOTIDE SEQUENCE [LARGE SCALE GENOMIC DNA]</scope>
    <source>
        <strain evidence="2 3">MLFW-2</strain>
    </source>
</reference>
<name>A0A1E5L6H4_9FIRM</name>
<proteinExistence type="inferred from homology"/>
<dbReference type="PANTHER" id="PTHR34297">
    <property type="entry name" value="HYPOTHETICAL CYTOSOLIC PROTEIN-RELATED"/>
    <property type="match status" value="1"/>
</dbReference>
<protein>
    <recommendedName>
        <fullName evidence="4">Alkaline-shock protein</fullName>
    </recommendedName>
</protein>
<keyword evidence="3" id="KW-1185">Reference proteome</keyword>
<dbReference type="PANTHER" id="PTHR34297:SF2">
    <property type="entry name" value="ASP23_GLS24 FAMILY ENVELOPE STRESS RESPONSE PROTEIN"/>
    <property type="match status" value="1"/>
</dbReference>
<dbReference type="EMBL" id="MJAT01000012">
    <property type="protein sequence ID" value="OEH85762.1"/>
    <property type="molecule type" value="Genomic_DNA"/>
</dbReference>
<comment type="similarity">
    <text evidence="1">Belongs to the asp23 family.</text>
</comment>
<gene>
    <name evidence="2" type="ORF">BHU72_02985</name>
</gene>
<dbReference type="Proteomes" id="UP000095255">
    <property type="component" value="Unassembled WGS sequence"/>
</dbReference>
<dbReference type="InterPro" id="IPR005531">
    <property type="entry name" value="Asp23"/>
</dbReference>
<evidence type="ECO:0000313" key="3">
    <source>
        <dbReference type="Proteomes" id="UP000095255"/>
    </source>
</evidence>
<dbReference type="OrthoDB" id="9791482at2"/>
<accession>A0A1E5L6H4</accession>
<evidence type="ECO:0000313" key="2">
    <source>
        <dbReference type="EMBL" id="OEH85762.1"/>
    </source>
</evidence>